<gene>
    <name evidence="2" type="ORF">H8696_06280</name>
</gene>
<dbReference type="Pfam" id="PF17651">
    <property type="entry name" value="Raco_middle"/>
    <property type="match status" value="1"/>
</dbReference>
<dbReference type="InterPro" id="IPR052911">
    <property type="entry name" value="Corrinoid_activation_enz"/>
</dbReference>
<dbReference type="GO" id="GO:0051536">
    <property type="term" value="F:iron-sulfur cluster binding"/>
    <property type="evidence" value="ECO:0007669"/>
    <property type="project" value="InterPro"/>
</dbReference>
<comment type="caution">
    <text evidence="2">The sequence shown here is derived from an EMBL/GenBank/DDBJ whole genome shotgun (WGS) entry which is preliminary data.</text>
</comment>
<evidence type="ECO:0000313" key="2">
    <source>
        <dbReference type="EMBL" id="MBC8531453.1"/>
    </source>
</evidence>
<proteinExistence type="predicted"/>
<dbReference type="Gene3D" id="3.30.420.480">
    <property type="entry name" value="Domain of unknown function (DUF4445)"/>
    <property type="match status" value="1"/>
</dbReference>
<reference evidence="2" key="1">
    <citation type="submission" date="2020-08" db="EMBL/GenBank/DDBJ databases">
        <title>Genome public.</title>
        <authorList>
            <person name="Liu C."/>
            <person name="Sun Q."/>
        </authorList>
    </citation>
    <scope>NUCLEOTIDE SEQUENCE</scope>
    <source>
        <strain evidence="2">NSJ-53</strain>
    </source>
</reference>
<accession>A0A926HPQ2</accession>
<evidence type="ECO:0000259" key="1">
    <source>
        <dbReference type="PROSITE" id="PS51085"/>
    </source>
</evidence>
<dbReference type="GO" id="GO:0008705">
    <property type="term" value="F:methionine synthase activity"/>
    <property type="evidence" value="ECO:0007669"/>
    <property type="project" value="InterPro"/>
</dbReference>
<dbReference type="Proteomes" id="UP000623172">
    <property type="component" value="Unassembled WGS sequence"/>
</dbReference>
<dbReference type="PROSITE" id="PS51085">
    <property type="entry name" value="2FE2S_FER_2"/>
    <property type="match status" value="1"/>
</dbReference>
<name>A0A926HPQ2_9FIRM</name>
<dbReference type="Pfam" id="PF14574">
    <property type="entry name" value="RACo_C_ter"/>
    <property type="match status" value="1"/>
</dbReference>
<dbReference type="InterPro" id="IPR041414">
    <property type="entry name" value="Raco-like_middle"/>
</dbReference>
<dbReference type="InterPro" id="IPR001041">
    <property type="entry name" value="2Fe-2S_ferredoxin-type"/>
</dbReference>
<dbReference type="PANTHER" id="PTHR42895">
    <property type="entry name" value="IRON-SULFUR CLUSTER-BINDING PROTEIN-RELATED"/>
    <property type="match status" value="1"/>
</dbReference>
<dbReference type="InterPro" id="IPR037010">
    <property type="entry name" value="VitB12-dep_Met_synth_activ_sf"/>
</dbReference>
<sequence length="725" mass="77262">MRKNFRFRVDSGRVEALAGEGHRPLIEAELAKAAKYIHPTAVYKRLTAESWRHGELPQELAECQSVAPYVLTVGEECTDQMEEAFEKGEYVRALIVDHIASLALSDAYEDLMDYLDEASQVLVPGDNCPLEQQRTILSLLGTEEIGVGLTEGLMLTPGKSLSGILGFGGTGGCRHSCKDCDRPCGYRRVPVELISGGRIETLTAQKGESLLNLLRRHGVRLAADCGGMGRCGKCRVKAWGLPPSLEDRKFFSAAELAEGWRLACTAKVNETAKVVVEPDREPEVLMEDGMDEADIDPPVCWKKTPGILNVALEVAREEEGMYLIRNGCAVERGTGASHYGLAVDVGTTTLAVYLVDLKSGKTMAKRGGSNPQRTYGADVMSRIQRANEGDLEPLSAAVRQEIVRLAEEVCFEADLKLNRIVHTVAAGNTAMTHLLLGLPCRSLGQAPYRPRLLNGVEMEGKAVGLPGRYVTVLPGVGGMVGSDIAAGMVACGMDEAQKPSMLVDLGTNGEIVLGDGTGFVACAAAAGPAFEGAGLSQGMAALPGAIVSVGWNGALTVDTVQREAAIGICGSGALDGLAALKRAGALDESGRLAGERFELAAGVFLTQKDVRQLQLAKGALRAGIEMLLERLRMRAEDVETLWLAGGFGSRLNAKSAAEIGLIPAALEQKVRFVGNGSAAGAKRCLLSRSAMARIGTIQQRTRSVELAGESRFQNVFMKHMALKRC</sequence>
<dbReference type="SUPFAM" id="SSF56507">
    <property type="entry name" value="Methionine synthase activation domain-like"/>
    <property type="match status" value="1"/>
</dbReference>
<dbReference type="RefSeq" id="WP_249316043.1">
    <property type="nucleotide sequence ID" value="NZ_JACRSR010000002.1"/>
</dbReference>
<dbReference type="CDD" id="cd00207">
    <property type="entry name" value="fer2"/>
    <property type="match status" value="1"/>
</dbReference>
<dbReference type="InterPro" id="IPR042259">
    <property type="entry name" value="Raco-like_middle_sf"/>
</dbReference>
<dbReference type="InterPro" id="IPR027980">
    <property type="entry name" value="RACo_C"/>
</dbReference>
<dbReference type="Gene3D" id="3.40.109.40">
    <property type="match status" value="1"/>
</dbReference>
<feature type="domain" description="2Fe-2S ferredoxin-type" evidence="1">
    <location>
        <begin position="189"/>
        <end position="282"/>
    </location>
</feature>
<dbReference type="InterPro" id="IPR036010">
    <property type="entry name" value="2Fe-2S_ferredoxin-like_sf"/>
</dbReference>
<dbReference type="EMBL" id="JACRSR010000002">
    <property type="protein sequence ID" value="MBC8531453.1"/>
    <property type="molecule type" value="Genomic_DNA"/>
</dbReference>
<dbReference type="PANTHER" id="PTHR42895:SF2">
    <property type="entry name" value="IRON-SULFUR CLUSTER PROTEIN"/>
    <property type="match status" value="1"/>
</dbReference>
<dbReference type="AlphaFoldDB" id="A0A926HPQ2"/>
<evidence type="ECO:0000313" key="3">
    <source>
        <dbReference type="Proteomes" id="UP000623172"/>
    </source>
</evidence>
<dbReference type="Gene3D" id="3.10.20.30">
    <property type="match status" value="1"/>
</dbReference>
<organism evidence="2 3">
    <name type="scientific">Gehongia tenuis</name>
    <dbReference type="NCBI Taxonomy" id="2763655"/>
    <lineage>
        <taxon>Bacteria</taxon>
        <taxon>Bacillati</taxon>
        <taxon>Bacillota</taxon>
        <taxon>Clostridia</taxon>
        <taxon>Christensenellales</taxon>
        <taxon>Christensenellaceae</taxon>
        <taxon>Gehongia</taxon>
    </lineage>
</organism>
<dbReference type="InterPro" id="IPR012675">
    <property type="entry name" value="Beta-grasp_dom_sf"/>
</dbReference>
<protein>
    <submittedName>
        <fullName evidence="2">DUF4445 domain-containing protein</fullName>
    </submittedName>
</protein>
<dbReference type="SUPFAM" id="SSF54292">
    <property type="entry name" value="2Fe-2S ferredoxin-like"/>
    <property type="match status" value="1"/>
</dbReference>
<dbReference type="Pfam" id="PF00111">
    <property type="entry name" value="Fer2"/>
    <property type="match status" value="1"/>
</dbReference>
<keyword evidence="3" id="KW-1185">Reference proteome</keyword>